<gene>
    <name evidence="2" type="ORF">METZ01_LOCUS1871</name>
</gene>
<dbReference type="Pfam" id="PF04028">
    <property type="entry name" value="DUF374"/>
    <property type="match status" value="1"/>
</dbReference>
<dbReference type="SUPFAM" id="SSF69593">
    <property type="entry name" value="Glycerol-3-phosphate (1)-acyltransferase"/>
    <property type="match status" value="1"/>
</dbReference>
<dbReference type="AlphaFoldDB" id="A0A381N3B5"/>
<evidence type="ECO:0000313" key="2">
    <source>
        <dbReference type="EMBL" id="SUZ49017.1"/>
    </source>
</evidence>
<dbReference type="EMBL" id="UINC01000099">
    <property type="protein sequence ID" value="SUZ49017.1"/>
    <property type="molecule type" value="Genomic_DNA"/>
</dbReference>
<evidence type="ECO:0000259" key="1">
    <source>
        <dbReference type="Pfam" id="PF04028"/>
    </source>
</evidence>
<name>A0A381N3B5_9ZZZZ</name>
<feature type="domain" description="DUF374" evidence="1">
    <location>
        <begin position="54"/>
        <end position="121"/>
    </location>
</feature>
<protein>
    <recommendedName>
        <fullName evidence="1">DUF374 domain-containing protein</fullName>
    </recommendedName>
</protein>
<reference evidence="2" key="1">
    <citation type="submission" date="2018-05" db="EMBL/GenBank/DDBJ databases">
        <authorList>
            <person name="Lanie J.A."/>
            <person name="Ng W.-L."/>
            <person name="Kazmierczak K.M."/>
            <person name="Andrzejewski T.M."/>
            <person name="Davidsen T.M."/>
            <person name="Wayne K.J."/>
            <person name="Tettelin H."/>
            <person name="Glass J.I."/>
            <person name="Rusch D."/>
            <person name="Podicherti R."/>
            <person name="Tsui H.-C.T."/>
            <person name="Winkler M.E."/>
        </authorList>
    </citation>
    <scope>NUCLEOTIDE SEQUENCE</scope>
</reference>
<proteinExistence type="predicted"/>
<organism evidence="2">
    <name type="scientific">marine metagenome</name>
    <dbReference type="NCBI Taxonomy" id="408172"/>
    <lineage>
        <taxon>unclassified sequences</taxon>
        <taxon>metagenomes</taxon>
        <taxon>ecological metagenomes</taxon>
    </lineage>
</organism>
<accession>A0A381N3B5</accession>
<sequence length="206" mass="23153">MSIKTVFLWIVVKLLYGFNKFTVEGENNINALIKNNRSFILVSWHGKILTVFHYFANKNYIGLASISKDAELIVRVGELIGYSFVRGSSSRGGSGAYSDMIRLLKIPSTKIIITPDGPQGPEHVPKPGAIKLAQKTGVPIVPVIGHAKRSWVFKNWHNFYLSKPFSPIKLVVGEPIYFQPEQDLKDCIKILKEKISFIDKIASQHE</sequence>
<dbReference type="InterPro" id="IPR007172">
    <property type="entry name" value="DUF374"/>
</dbReference>